<dbReference type="STRING" id="4072.A0A2G2Z9Y6"/>
<reference evidence="2 3" key="2">
    <citation type="journal article" date="2017" name="Genome Biol.">
        <title>New reference genome sequences of hot pepper reveal the massive evolution of plant disease-resistance genes by retroduplication.</title>
        <authorList>
            <person name="Kim S."/>
            <person name="Park J."/>
            <person name="Yeom S.I."/>
            <person name="Kim Y.M."/>
            <person name="Seo E."/>
            <person name="Kim K.T."/>
            <person name="Kim M.S."/>
            <person name="Lee J.M."/>
            <person name="Cheong K."/>
            <person name="Shin H.S."/>
            <person name="Kim S.B."/>
            <person name="Han K."/>
            <person name="Lee J."/>
            <person name="Park M."/>
            <person name="Lee H.A."/>
            <person name="Lee H.Y."/>
            <person name="Lee Y."/>
            <person name="Oh S."/>
            <person name="Lee J.H."/>
            <person name="Choi E."/>
            <person name="Choi E."/>
            <person name="Lee S.E."/>
            <person name="Jeon J."/>
            <person name="Kim H."/>
            <person name="Choi G."/>
            <person name="Song H."/>
            <person name="Lee J."/>
            <person name="Lee S.C."/>
            <person name="Kwon J.K."/>
            <person name="Lee H.Y."/>
            <person name="Koo N."/>
            <person name="Hong Y."/>
            <person name="Kim R.W."/>
            <person name="Kang W.H."/>
            <person name="Huh J.H."/>
            <person name="Kang B.C."/>
            <person name="Yang T.J."/>
            <person name="Lee Y.H."/>
            <person name="Bennetzen J.L."/>
            <person name="Choi D."/>
        </authorList>
    </citation>
    <scope>NUCLEOTIDE SEQUENCE [LARGE SCALE GENOMIC DNA]</scope>
    <source>
        <strain evidence="3">cv. CM334</strain>
    </source>
</reference>
<organism evidence="2 3">
    <name type="scientific">Capsicum annuum</name>
    <name type="common">Capsicum pepper</name>
    <dbReference type="NCBI Taxonomy" id="4072"/>
    <lineage>
        <taxon>Eukaryota</taxon>
        <taxon>Viridiplantae</taxon>
        <taxon>Streptophyta</taxon>
        <taxon>Embryophyta</taxon>
        <taxon>Tracheophyta</taxon>
        <taxon>Spermatophyta</taxon>
        <taxon>Magnoliopsida</taxon>
        <taxon>eudicotyledons</taxon>
        <taxon>Gunneridae</taxon>
        <taxon>Pentapetalae</taxon>
        <taxon>asterids</taxon>
        <taxon>lamiids</taxon>
        <taxon>Solanales</taxon>
        <taxon>Solanaceae</taxon>
        <taxon>Solanoideae</taxon>
        <taxon>Capsiceae</taxon>
        <taxon>Capsicum</taxon>
    </lineage>
</organism>
<dbReference type="InterPro" id="IPR043128">
    <property type="entry name" value="Rev_trsase/Diguanyl_cyclase"/>
</dbReference>
<dbReference type="InterPro" id="IPR051320">
    <property type="entry name" value="Viral_Replic_Matur_Polypro"/>
</dbReference>
<feature type="domain" description="Reverse transcriptase/retrotransposon-derived protein RNase H-like" evidence="1">
    <location>
        <begin position="48"/>
        <end position="142"/>
    </location>
</feature>
<dbReference type="AlphaFoldDB" id="A0A2G2Z9Y6"/>
<dbReference type="CDD" id="cd09274">
    <property type="entry name" value="RNase_HI_RT_Ty3"/>
    <property type="match status" value="1"/>
</dbReference>
<dbReference type="EMBL" id="AYRZ02000006">
    <property type="protein sequence ID" value="PHT78822.1"/>
    <property type="molecule type" value="Genomic_DNA"/>
</dbReference>
<dbReference type="Proteomes" id="UP000222542">
    <property type="component" value="Unassembled WGS sequence"/>
</dbReference>
<dbReference type="Gene3D" id="3.30.70.270">
    <property type="match status" value="1"/>
</dbReference>
<sequence length="154" mass="17737">MVNWPMPKILKSLMGFLGLMGYYRRFIKKYGWISKPLTTLLKKNTFSWGSESTIAFQKLKDAMNTTPVLSLADFTKSFIVETDACAKGIGAVLMQDGRPITYFSKTIAPKNWGLSTYEKEYLAVLSAVDRWRHYLMVGHFIIRTDHHSLKYLLE</sequence>
<reference evidence="2 3" key="1">
    <citation type="journal article" date="2014" name="Nat. Genet.">
        <title>Genome sequence of the hot pepper provides insights into the evolution of pungency in Capsicum species.</title>
        <authorList>
            <person name="Kim S."/>
            <person name="Park M."/>
            <person name="Yeom S.I."/>
            <person name="Kim Y.M."/>
            <person name="Lee J.M."/>
            <person name="Lee H.A."/>
            <person name="Seo E."/>
            <person name="Choi J."/>
            <person name="Cheong K."/>
            <person name="Kim K.T."/>
            <person name="Jung K."/>
            <person name="Lee G.W."/>
            <person name="Oh S.K."/>
            <person name="Bae C."/>
            <person name="Kim S.B."/>
            <person name="Lee H.Y."/>
            <person name="Kim S.Y."/>
            <person name="Kim M.S."/>
            <person name="Kang B.C."/>
            <person name="Jo Y.D."/>
            <person name="Yang H.B."/>
            <person name="Jeong H.J."/>
            <person name="Kang W.H."/>
            <person name="Kwon J.K."/>
            <person name="Shin C."/>
            <person name="Lim J.Y."/>
            <person name="Park J.H."/>
            <person name="Huh J.H."/>
            <person name="Kim J.S."/>
            <person name="Kim B.D."/>
            <person name="Cohen O."/>
            <person name="Paran I."/>
            <person name="Suh M.C."/>
            <person name="Lee S.B."/>
            <person name="Kim Y.K."/>
            <person name="Shin Y."/>
            <person name="Noh S.J."/>
            <person name="Park J."/>
            <person name="Seo Y.S."/>
            <person name="Kwon S.Y."/>
            <person name="Kim H.A."/>
            <person name="Park J.M."/>
            <person name="Kim H.J."/>
            <person name="Choi S.B."/>
            <person name="Bosland P.W."/>
            <person name="Reeves G."/>
            <person name="Jo S.H."/>
            <person name="Lee B.W."/>
            <person name="Cho H.T."/>
            <person name="Choi H.S."/>
            <person name="Lee M.S."/>
            <person name="Yu Y."/>
            <person name="Do Choi Y."/>
            <person name="Park B.S."/>
            <person name="van Deynze A."/>
            <person name="Ashrafi H."/>
            <person name="Hill T."/>
            <person name="Kim W.T."/>
            <person name="Pai H.S."/>
            <person name="Ahn H.K."/>
            <person name="Yeam I."/>
            <person name="Giovannoni J.J."/>
            <person name="Rose J.K."/>
            <person name="Sorensen I."/>
            <person name="Lee S.J."/>
            <person name="Kim R.W."/>
            <person name="Choi I.Y."/>
            <person name="Choi B.S."/>
            <person name="Lim J.S."/>
            <person name="Lee Y.H."/>
            <person name="Choi D."/>
        </authorList>
    </citation>
    <scope>NUCLEOTIDE SEQUENCE [LARGE SCALE GENOMIC DNA]</scope>
    <source>
        <strain evidence="3">cv. CM334</strain>
    </source>
</reference>
<dbReference type="InterPro" id="IPR043502">
    <property type="entry name" value="DNA/RNA_pol_sf"/>
</dbReference>
<protein>
    <recommendedName>
        <fullName evidence="1">Reverse transcriptase/retrotransposon-derived protein RNase H-like domain-containing protein</fullName>
    </recommendedName>
</protein>
<evidence type="ECO:0000313" key="2">
    <source>
        <dbReference type="EMBL" id="PHT78822.1"/>
    </source>
</evidence>
<dbReference type="PANTHER" id="PTHR33064">
    <property type="entry name" value="POL PROTEIN"/>
    <property type="match status" value="1"/>
</dbReference>
<keyword evidence="3" id="KW-1185">Reference proteome</keyword>
<name>A0A2G2Z9Y6_CAPAN</name>
<gene>
    <name evidence="2" type="ORF">T459_16874</name>
</gene>
<dbReference type="FunFam" id="3.30.70.270:FF:000020">
    <property type="entry name" value="Transposon Tf2-6 polyprotein-like Protein"/>
    <property type="match status" value="1"/>
</dbReference>
<dbReference type="InterPro" id="IPR041577">
    <property type="entry name" value="RT_RNaseH_2"/>
</dbReference>
<dbReference type="OMA" id="ETDACAK"/>
<evidence type="ECO:0000313" key="3">
    <source>
        <dbReference type="Proteomes" id="UP000222542"/>
    </source>
</evidence>
<dbReference type="Gramene" id="PHT78822">
    <property type="protein sequence ID" value="PHT78822"/>
    <property type="gene ID" value="T459_16874"/>
</dbReference>
<evidence type="ECO:0000259" key="1">
    <source>
        <dbReference type="Pfam" id="PF17919"/>
    </source>
</evidence>
<dbReference type="Pfam" id="PF17919">
    <property type="entry name" value="RT_RNaseH_2"/>
    <property type="match status" value="1"/>
</dbReference>
<dbReference type="SUPFAM" id="SSF56672">
    <property type="entry name" value="DNA/RNA polymerases"/>
    <property type="match status" value="1"/>
</dbReference>
<comment type="caution">
    <text evidence="2">The sequence shown here is derived from an EMBL/GenBank/DDBJ whole genome shotgun (WGS) entry which is preliminary data.</text>
</comment>
<proteinExistence type="predicted"/>
<accession>A0A2G2Z9Y6</accession>
<dbReference type="PANTHER" id="PTHR33064:SF40">
    <property type="entry name" value="REVERSE TRANSCRIPTASE_RETROTRANSPOSON-DERIVED PROTEIN RNASE H-LIKE DOMAIN-CONTAINING PROTEIN"/>
    <property type="match status" value="1"/>
</dbReference>